<name>A0A2P2NA69_RHIMU</name>
<organism evidence="1">
    <name type="scientific">Rhizophora mucronata</name>
    <name type="common">Asiatic mangrove</name>
    <dbReference type="NCBI Taxonomy" id="61149"/>
    <lineage>
        <taxon>Eukaryota</taxon>
        <taxon>Viridiplantae</taxon>
        <taxon>Streptophyta</taxon>
        <taxon>Embryophyta</taxon>
        <taxon>Tracheophyta</taxon>
        <taxon>Spermatophyta</taxon>
        <taxon>Magnoliopsida</taxon>
        <taxon>eudicotyledons</taxon>
        <taxon>Gunneridae</taxon>
        <taxon>Pentapetalae</taxon>
        <taxon>rosids</taxon>
        <taxon>fabids</taxon>
        <taxon>Malpighiales</taxon>
        <taxon>Rhizophoraceae</taxon>
        <taxon>Rhizophora</taxon>
    </lineage>
</organism>
<proteinExistence type="predicted"/>
<dbReference type="AlphaFoldDB" id="A0A2P2NA69"/>
<accession>A0A2P2NA69</accession>
<dbReference type="EMBL" id="GGEC01058862">
    <property type="protein sequence ID" value="MBX39346.1"/>
    <property type="molecule type" value="Transcribed_RNA"/>
</dbReference>
<sequence>MYRSKDKFRGVSYVKSLINCSIPICQEEIDRIWFTHKYFRDKIETIW</sequence>
<evidence type="ECO:0000313" key="1">
    <source>
        <dbReference type="EMBL" id="MBX39346.1"/>
    </source>
</evidence>
<reference evidence="1" key="1">
    <citation type="submission" date="2018-02" db="EMBL/GenBank/DDBJ databases">
        <title>Rhizophora mucronata_Transcriptome.</title>
        <authorList>
            <person name="Meera S.P."/>
            <person name="Sreeshan A."/>
            <person name="Augustine A."/>
        </authorList>
    </citation>
    <scope>NUCLEOTIDE SEQUENCE</scope>
    <source>
        <tissue evidence="1">Leaf</tissue>
    </source>
</reference>
<protein>
    <submittedName>
        <fullName evidence="1">Uncharacterized protein</fullName>
    </submittedName>
</protein>